<evidence type="ECO:0000256" key="6">
    <source>
        <dbReference type="ARBA" id="ARBA00022741"/>
    </source>
</evidence>
<evidence type="ECO:0000256" key="8">
    <source>
        <dbReference type="RuleBase" id="RU004330"/>
    </source>
</evidence>
<dbReference type="InterPro" id="IPR007099">
    <property type="entry name" value="RNA-dir_pol_NSvirus"/>
</dbReference>
<keyword evidence="4" id="KW-0808">Transferase</keyword>
<dbReference type="PROSITE" id="PS50525">
    <property type="entry name" value="RDRP_SSRNA_NEG_SEG"/>
    <property type="match status" value="1"/>
</dbReference>
<dbReference type="EMBL" id="MN167480">
    <property type="protein sequence ID" value="QED21504.1"/>
    <property type="molecule type" value="Genomic_RNA"/>
</dbReference>
<protein>
    <recommendedName>
        <fullName evidence="2 8">RNA-directed RNA polymerase catalytic subunit</fullName>
        <ecNumber evidence="1 8">2.7.7.48</ecNumber>
    </recommendedName>
</protein>
<keyword evidence="6" id="KW-0547">Nucleotide-binding</keyword>
<evidence type="ECO:0000256" key="1">
    <source>
        <dbReference type="ARBA" id="ARBA00012494"/>
    </source>
</evidence>
<name>A0A5B8X9V8_9ORTO</name>
<dbReference type="EC" id="2.7.7.48" evidence="1 8"/>
<dbReference type="GO" id="GO:0003968">
    <property type="term" value="F:RNA-directed RNA polymerase activity"/>
    <property type="evidence" value="ECO:0007669"/>
    <property type="project" value="UniProtKB-KW"/>
</dbReference>
<evidence type="ECO:0000256" key="3">
    <source>
        <dbReference type="ARBA" id="ARBA00022484"/>
    </source>
</evidence>
<dbReference type="Pfam" id="PF00602">
    <property type="entry name" value="Flu_PB1"/>
    <property type="match status" value="1"/>
</dbReference>
<dbReference type="InterPro" id="IPR001407">
    <property type="entry name" value="RNA_pol_PB1_influenza"/>
</dbReference>
<comment type="catalytic activity">
    <reaction evidence="8">
        <text>RNA(n) + a ribonucleoside 5'-triphosphate = RNA(n+1) + diphosphate</text>
        <dbReference type="Rhea" id="RHEA:21248"/>
        <dbReference type="Rhea" id="RHEA-COMP:14527"/>
        <dbReference type="Rhea" id="RHEA-COMP:17342"/>
        <dbReference type="ChEBI" id="CHEBI:33019"/>
        <dbReference type="ChEBI" id="CHEBI:61557"/>
        <dbReference type="ChEBI" id="CHEBI:140395"/>
        <dbReference type="EC" id="2.7.7.48"/>
    </reaction>
</comment>
<evidence type="ECO:0000256" key="4">
    <source>
        <dbReference type="ARBA" id="ARBA00022679"/>
    </source>
</evidence>
<evidence type="ECO:0000256" key="2">
    <source>
        <dbReference type="ARBA" id="ARBA00020035"/>
    </source>
</evidence>
<feature type="domain" description="RdRp catalytic" evidence="9">
    <location>
        <begin position="332"/>
        <end position="532"/>
    </location>
</feature>
<evidence type="ECO:0000256" key="7">
    <source>
        <dbReference type="ARBA" id="ARBA00022953"/>
    </source>
</evidence>
<dbReference type="GO" id="GO:0000166">
    <property type="term" value="F:nucleotide binding"/>
    <property type="evidence" value="ECO:0007669"/>
    <property type="project" value="UniProtKB-KW"/>
</dbReference>
<dbReference type="GO" id="GO:0003723">
    <property type="term" value="F:RNA binding"/>
    <property type="evidence" value="ECO:0007669"/>
    <property type="project" value="InterPro"/>
</dbReference>
<evidence type="ECO:0000256" key="5">
    <source>
        <dbReference type="ARBA" id="ARBA00022695"/>
    </source>
</evidence>
<sequence length="803" mass="90569">MKHRIYFQFEPYPNSFLMCALLDPEVREQNCMDVENPCTRSDLLNSLSSISALYLYTGVPPLAHGTPAPKVAESVTRSYSYNHNKPEESVQILDNHFHIQRIHWLGSEQDFPIGKVHANYYPSTIHEMAKNLLVRHCESIDNIADKVIDYFMNTNADLLTKGRQTCCPLTYKSVPAATAFRTMYDFLKRETGMKIFSGLEWIQAFCTLLEKESVTGTTRAYLVTESHVYDPVTKQRVKKSNSRPIVQEKQFEQPSSQHYLLHIASYFESYLKSQERAHQKRRAIASPNMILRMFLAIIEEFHLELGKVTEGSTISIGGEAKKQKITAVLGAASLLSTPRPHILQATQDATKFNECMSASAFEVTNKTLFCPEVRQSLGLPPPRANGTLFSRISSIGNFLIAIKRINMGPGPIAYSECSYNRLRWMPDHIPRMNQFTQSWFRDCLPLLMGEGQLLASSGMLMGMCNGAASTQHELPHLLNMDPQEMIAVSLVSSDDGMTKFCASSVDKLRECIVKHRINLELIGINLSDKKTFYFPDKYGEYTSWYQDGDFVAQYGVETSSIRPQGSNPPDDFNSVAKGVMTALQTLNINPLGATMRLRLGVDGVRRAWKIETDVVRDNVGDNVLLLADGGIRPWHFANSHLEESSLREHFVTTQEEKEYLLRIRNPENPFNKDPTEDVTFSAEYGRLVTESIDTPRTAFHYCKRSNRTARNSDRKAVIEMEEANGSALQIIRSALPHTHYRTPTSSTAIGIAIQSALAMMSTEFELSPAEESLWAEVQDLLQFGSSARKLQNEADDEISDTEL</sequence>
<evidence type="ECO:0000259" key="9">
    <source>
        <dbReference type="PROSITE" id="PS50525"/>
    </source>
</evidence>
<reference evidence="10" key="1">
    <citation type="journal article" date="2019" name="Virology">
        <title>Identification of diverse arthropod associated viruses in native Australian fleas.</title>
        <authorList>
            <person name="Harvey E."/>
            <person name="Rose K."/>
            <person name="Eden J.S."/>
            <person name="Lawrence A."/>
            <person name="Doggett S.L."/>
            <person name="Holmes E.C."/>
        </authorList>
    </citation>
    <scope>NUCLEOTIDE SEQUENCE</scope>
    <source>
        <strain evidence="10">AFV5</strain>
    </source>
</reference>
<keyword evidence="5" id="KW-0548">Nucleotidyltransferase</keyword>
<dbReference type="GO" id="GO:0039694">
    <property type="term" value="P:viral RNA genome replication"/>
    <property type="evidence" value="ECO:0007669"/>
    <property type="project" value="InterPro"/>
</dbReference>
<organism evidence="10">
    <name type="scientific">Lestrade virus</name>
    <dbReference type="NCBI Taxonomy" id="2600332"/>
    <lineage>
        <taxon>Viruses</taxon>
        <taxon>Riboviria</taxon>
        <taxon>Orthornavirae</taxon>
        <taxon>Negarnaviricota</taxon>
        <taxon>Polyploviricotina</taxon>
        <taxon>Insthoviricetes</taxon>
        <taxon>Articulavirales</taxon>
        <taxon>Orthomyxoviridae</taxon>
    </lineage>
</organism>
<proteinExistence type="predicted"/>
<accession>A0A5B8X9V8</accession>
<keyword evidence="7" id="KW-0693">Viral RNA replication</keyword>
<keyword evidence="3 8" id="KW-0696">RNA-directed RNA polymerase</keyword>
<evidence type="ECO:0000313" key="10">
    <source>
        <dbReference type="EMBL" id="QED21504.1"/>
    </source>
</evidence>